<dbReference type="Pfam" id="PF12698">
    <property type="entry name" value="ABC2_membrane_3"/>
    <property type="match status" value="1"/>
</dbReference>
<evidence type="ECO:0000256" key="6">
    <source>
        <dbReference type="ARBA" id="ARBA00022840"/>
    </source>
</evidence>
<keyword evidence="8 10" id="KW-0472">Membrane</keyword>
<sequence length="858" mass="96648">MSKTTASAAWITQFGLLMWKNWTLSKRGYKIMIMQILSPFFFILALYVMNEVLSNTSKENLYDDQPTPEPERVGQIPRCIVGSNKDRCWTIAYAPRSTNSTSIIRADSDLPEDEVIGFDTEDELDDFVYNNPNTTQGGYVFNVSQVGGNTVVGFTLLTNQTSQMRYGKVIKYATYVQVPMMVALQRQLFKYATNNPDFVFSVDAIEFARPPPETLNIIGRAGSTFFFGCLMFNFVMALVQISTERELRLRATLNLMGLRDSVYWSTWMITYIFFATWTVLLLCAFGAAFQFDFFLDNNFGTYFILLELFALSLVPLSFLTSTLLKKSSSAMFLYDDDAGGGTIIGQYILAWFSPVMLAKGLNDIGEAQPGYSFGDIIDNTDKWPLIQLYIWLVLDFFLYLGLALWFDNILPNEHGVRRPWYYFVTPSYWTGKVSARAPQPHDDTPPDETVDEDVYAEEKNVRTDNLPESTAVKIMNLNKTYPGCRKKLGKNKCTRCFMKSFCCCCGKRTPFQAVSDVWYHIDSNHLFCLLGHNGAGKTTTINMLTGQISPTHGDAEIYGYSILTHMDKIREMMGVCPQFDVLWADLTGREHLMLFAGMKGIPWKKLSQEADDRLGEVSLTKAMNRLSSGYSGGMKRRLSVAVALVGDPKVVFLDEPTTGMDPVSRREVWDIIERAKKGRVVILTTHSMEEADTLADTIAIMAKGQLQCMGSAIHLKKKFGAGYQITVAVKRESRGAVTEFFESQIEGVVMEADGVSDYLNFAIPADIQDLSSFLALLETKKKELGITDVLVSLTTLEEVFLRITEEAENRGEQDDDGSDDDIDDDDDMPISPKAVEMDVRKDNKKHKQVEQSDDDNSD</sequence>
<evidence type="ECO:0000256" key="9">
    <source>
        <dbReference type="SAM" id="MobiDB-lite"/>
    </source>
</evidence>
<keyword evidence="3" id="KW-0813">Transport</keyword>
<evidence type="ECO:0000259" key="11">
    <source>
        <dbReference type="PROSITE" id="PS50893"/>
    </source>
</evidence>
<evidence type="ECO:0000256" key="10">
    <source>
        <dbReference type="SAM" id="Phobius"/>
    </source>
</evidence>
<feature type="domain" description="ABC transporter" evidence="11">
    <location>
        <begin position="472"/>
        <end position="728"/>
    </location>
</feature>
<dbReference type="InterPro" id="IPR027417">
    <property type="entry name" value="P-loop_NTPase"/>
</dbReference>
<comment type="subcellular location">
    <subcellularLocation>
        <location evidence="1">Membrane</location>
        <topology evidence="1">Multi-pass membrane protein</topology>
    </subcellularLocation>
</comment>
<dbReference type="GO" id="GO:0140359">
    <property type="term" value="F:ABC-type transporter activity"/>
    <property type="evidence" value="ECO:0007669"/>
    <property type="project" value="InterPro"/>
</dbReference>
<comment type="similarity">
    <text evidence="2">Belongs to the ABC transporter superfamily. ABCA family.</text>
</comment>
<feature type="compositionally biased region" description="Acidic residues" evidence="9">
    <location>
        <begin position="813"/>
        <end position="828"/>
    </location>
</feature>
<dbReference type="InterPro" id="IPR013525">
    <property type="entry name" value="ABC2_TM"/>
</dbReference>
<keyword evidence="13" id="KW-1185">Reference proteome</keyword>
<dbReference type="CDD" id="cd03263">
    <property type="entry name" value="ABC_subfamily_A"/>
    <property type="match status" value="1"/>
</dbReference>
<dbReference type="KEGG" id="acan:ACA1_290520"/>
<feature type="region of interest" description="Disordered" evidence="9">
    <location>
        <begin position="805"/>
        <end position="858"/>
    </location>
</feature>
<evidence type="ECO:0000256" key="1">
    <source>
        <dbReference type="ARBA" id="ARBA00004141"/>
    </source>
</evidence>
<dbReference type="VEuPathDB" id="AmoebaDB:ACA1_290520"/>
<evidence type="ECO:0000313" key="12">
    <source>
        <dbReference type="EMBL" id="ELR25277.1"/>
    </source>
</evidence>
<feature type="transmembrane region" description="Helical" evidence="10">
    <location>
        <begin position="217"/>
        <end position="241"/>
    </location>
</feature>
<dbReference type="GO" id="GO:0016887">
    <property type="term" value="F:ATP hydrolysis activity"/>
    <property type="evidence" value="ECO:0007669"/>
    <property type="project" value="InterPro"/>
</dbReference>
<dbReference type="RefSeq" id="XP_004368032.1">
    <property type="nucleotide sequence ID" value="XM_004367975.1"/>
</dbReference>
<feature type="transmembrane region" description="Helical" evidence="10">
    <location>
        <begin position="301"/>
        <end position="324"/>
    </location>
</feature>
<keyword evidence="4 10" id="KW-0812">Transmembrane</keyword>
<dbReference type="EMBL" id="KB007805">
    <property type="protein sequence ID" value="ELR25277.1"/>
    <property type="molecule type" value="Genomic_DNA"/>
</dbReference>
<dbReference type="GeneID" id="14926324"/>
<dbReference type="FunFam" id="3.40.50.300:FF:000665">
    <property type="entry name" value="ABC transporter A family member 2"/>
    <property type="match status" value="1"/>
</dbReference>
<dbReference type="AlphaFoldDB" id="L8HJ82"/>
<evidence type="ECO:0000256" key="3">
    <source>
        <dbReference type="ARBA" id="ARBA00022448"/>
    </source>
</evidence>
<dbReference type="Gene3D" id="3.40.50.300">
    <property type="entry name" value="P-loop containing nucleotide triphosphate hydrolases"/>
    <property type="match status" value="1"/>
</dbReference>
<feature type="transmembrane region" description="Helical" evidence="10">
    <location>
        <begin position="388"/>
        <end position="406"/>
    </location>
</feature>
<evidence type="ECO:0000256" key="5">
    <source>
        <dbReference type="ARBA" id="ARBA00022741"/>
    </source>
</evidence>
<evidence type="ECO:0000313" key="13">
    <source>
        <dbReference type="Proteomes" id="UP000011083"/>
    </source>
</evidence>
<dbReference type="PROSITE" id="PS50893">
    <property type="entry name" value="ABC_TRANSPORTER_2"/>
    <property type="match status" value="1"/>
</dbReference>
<keyword evidence="5" id="KW-0547">Nucleotide-binding</keyword>
<dbReference type="GO" id="GO:0016020">
    <property type="term" value="C:membrane"/>
    <property type="evidence" value="ECO:0007669"/>
    <property type="project" value="UniProtKB-SubCell"/>
</dbReference>
<organism evidence="12 13">
    <name type="scientific">Acanthamoeba castellanii (strain ATCC 30010 / Neff)</name>
    <dbReference type="NCBI Taxonomy" id="1257118"/>
    <lineage>
        <taxon>Eukaryota</taxon>
        <taxon>Amoebozoa</taxon>
        <taxon>Discosea</taxon>
        <taxon>Longamoebia</taxon>
        <taxon>Centramoebida</taxon>
        <taxon>Acanthamoebidae</taxon>
        <taxon>Acanthamoeba</taxon>
    </lineage>
</organism>
<keyword evidence="7 10" id="KW-1133">Transmembrane helix</keyword>
<evidence type="ECO:0000256" key="7">
    <source>
        <dbReference type="ARBA" id="ARBA00022989"/>
    </source>
</evidence>
<dbReference type="SUPFAM" id="SSF52540">
    <property type="entry name" value="P-loop containing nucleoside triphosphate hydrolases"/>
    <property type="match status" value="1"/>
</dbReference>
<feature type="transmembrane region" description="Helical" evidence="10">
    <location>
        <begin position="262"/>
        <end position="289"/>
    </location>
</feature>
<dbReference type="InterPro" id="IPR017871">
    <property type="entry name" value="ABC_transporter-like_CS"/>
</dbReference>
<dbReference type="PANTHER" id="PTHR19229">
    <property type="entry name" value="ATP-BINDING CASSETTE TRANSPORTER SUBFAMILY A ABCA"/>
    <property type="match status" value="1"/>
</dbReference>
<feature type="transmembrane region" description="Helical" evidence="10">
    <location>
        <begin position="28"/>
        <end position="49"/>
    </location>
</feature>
<dbReference type="Pfam" id="PF00005">
    <property type="entry name" value="ABC_tran"/>
    <property type="match status" value="1"/>
</dbReference>
<evidence type="ECO:0000256" key="4">
    <source>
        <dbReference type="ARBA" id="ARBA00022692"/>
    </source>
</evidence>
<dbReference type="GO" id="GO:0005524">
    <property type="term" value="F:ATP binding"/>
    <property type="evidence" value="ECO:0007669"/>
    <property type="project" value="UniProtKB-KW"/>
</dbReference>
<gene>
    <name evidence="12" type="ORF">ACA1_290520</name>
</gene>
<dbReference type="InterPro" id="IPR003439">
    <property type="entry name" value="ABC_transporter-like_ATP-bd"/>
</dbReference>
<evidence type="ECO:0000256" key="8">
    <source>
        <dbReference type="ARBA" id="ARBA00023136"/>
    </source>
</evidence>
<dbReference type="PROSITE" id="PS00211">
    <property type="entry name" value="ABC_TRANSPORTER_1"/>
    <property type="match status" value="1"/>
</dbReference>
<dbReference type="GO" id="GO:0005319">
    <property type="term" value="F:lipid transporter activity"/>
    <property type="evidence" value="ECO:0007669"/>
    <property type="project" value="TreeGrafter"/>
</dbReference>
<dbReference type="OrthoDB" id="10255969at2759"/>
<dbReference type="InterPro" id="IPR026082">
    <property type="entry name" value="ABCA"/>
</dbReference>
<name>L8HJ82_ACACF</name>
<keyword evidence="6" id="KW-0067">ATP-binding</keyword>
<dbReference type="InterPro" id="IPR003593">
    <property type="entry name" value="AAA+_ATPase"/>
</dbReference>
<dbReference type="PANTHER" id="PTHR19229:SF205">
    <property type="entry name" value="ABC TRANSPORTER A FAMILY MEMBER 1-RELATED"/>
    <property type="match status" value="1"/>
</dbReference>
<accession>L8HJ82</accession>
<dbReference type="SMART" id="SM00382">
    <property type="entry name" value="AAA"/>
    <property type="match status" value="1"/>
</dbReference>
<reference evidence="12 13" key="1">
    <citation type="journal article" date="2013" name="Genome Biol.">
        <title>Genome of Acanthamoeba castellanii highlights extensive lateral gene transfer and early evolution of tyrosine kinase signaling.</title>
        <authorList>
            <person name="Clarke M."/>
            <person name="Lohan A.J."/>
            <person name="Liu B."/>
            <person name="Lagkouvardos I."/>
            <person name="Roy S."/>
            <person name="Zafar N."/>
            <person name="Bertelli C."/>
            <person name="Schilde C."/>
            <person name="Kianianmomeni A."/>
            <person name="Burglin T.R."/>
            <person name="Frech C."/>
            <person name="Turcotte B."/>
            <person name="Kopec K.O."/>
            <person name="Synnott J.M."/>
            <person name="Choo C."/>
            <person name="Paponov I."/>
            <person name="Finkler A."/>
            <person name="Soon Heng Tan C."/>
            <person name="Hutchins A.P."/>
            <person name="Weinmeier T."/>
            <person name="Rattei T."/>
            <person name="Chu J.S."/>
            <person name="Gimenez G."/>
            <person name="Irimia M."/>
            <person name="Rigden D.J."/>
            <person name="Fitzpatrick D.A."/>
            <person name="Lorenzo-Morales J."/>
            <person name="Bateman A."/>
            <person name="Chiu C.H."/>
            <person name="Tang P."/>
            <person name="Hegemann P."/>
            <person name="Fromm H."/>
            <person name="Raoult D."/>
            <person name="Greub G."/>
            <person name="Miranda-Saavedra D."/>
            <person name="Chen N."/>
            <person name="Nash P."/>
            <person name="Ginger M.L."/>
            <person name="Horn M."/>
            <person name="Schaap P."/>
            <person name="Caler L."/>
            <person name="Loftus B."/>
        </authorList>
    </citation>
    <scope>NUCLEOTIDE SEQUENCE [LARGE SCALE GENOMIC DNA]</scope>
    <source>
        <strain evidence="12 13">Neff</strain>
    </source>
</reference>
<protein>
    <submittedName>
        <fullName evidence="12">ABC transporter, ATPbinding domain containing protein</fullName>
    </submittedName>
</protein>
<dbReference type="Proteomes" id="UP000011083">
    <property type="component" value="Unassembled WGS sequence"/>
</dbReference>
<proteinExistence type="inferred from homology"/>
<evidence type="ECO:0000256" key="2">
    <source>
        <dbReference type="ARBA" id="ARBA00008869"/>
    </source>
</evidence>
<dbReference type="OMA" id="RTIWSLF"/>